<dbReference type="RefSeq" id="WP_020440467.1">
    <property type="nucleotide sequence ID" value="NC_021663.1"/>
</dbReference>
<keyword evidence="2" id="KW-1185">Reference proteome</keyword>
<evidence type="ECO:0000313" key="2">
    <source>
        <dbReference type="Proteomes" id="UP000014809"/>
    </source>
</evidence>
<dbReference type="Proteomes" id="UP000014809">
    <property type="component" value="Chromosome"/>
</dbReference>
<sequence>MTYTNAVLQRYPEKVEDLYRNQDNDLALATYVEFAGLGLDGYMAMDNLVPFFTDTDGHPDWTEDMLHLSQSDYEEKLVRLDDLVKQQQQ</sequence>
<dbReference type="PATRIC" id="fig|1200352.3.peg.451"/>
<gene>
    <name evidence="1" type="ORF">A606_02245</name>
</gene>
<dbReference type="EMBL" id="CP003696">
    <property type="protein sequence ID" value="AGP30102.1"/>
    <property type="molecule type" value="Genomic_DNA"/>
</dbReference>
<dbReference type="KEGG" id="cter:A606_02245"/>
<dbReference type="AlphaFoldDB" id="S4XAD8"/>
<proteinExistence type="predicted"/>
<reference evidence="1 2" key="1">
    <citation type="submission" date="2012-06" db="EMBL/GenBank/DDBJ databases">
        <title>Complete genome sequence of Corynebacterium terpenotabidum Y-11 (=DSM 44721).</title>
        <authorList>
            <person name="Ruckert C."/>
            <person name="Albersmeier A."/>
            <person name="Al-Dilaimi A."/>
            <person name="Szczepanowski R."/>
            <person name="Kalinowski J."/>
        </authorList>
    </citation>
    <scope>NUCLEOTIDE SEQUENCE [LARGE SCALE GENOMIC DNA]</scope>
    <source>
        <strain evidence="1 2">Y-11</strain>
    </source>
</reference>
<evidence type="ECO:0000313" key="1">
    <source>
        <dbReference type="EMBL" id="AGP30102.1"/>
    </source>
</evidence>
<dbReference type="HOGENOM" id="CLU_2449634_0_0_11"/>
<accession>S4XAD8</accession>
<dbReference type="STRING" id="1200352.A606_02245"/>
<protein>
    <submittedName>
        <fullName evidence="1">Uncharacterized protein</fullName>
    </submittedName>
</protein>
<organism evidence="1 2">
    <name type="scientific">Corynebacterium terpenotabidum Y-11</name>
    <dbReference type="NCBI Taxonomy" id="1200352"/>
    <lineage>
        <taxon>Bacteria</taxon>
        <taxon>Bacillati</taxon>
        <taxon>Actinomycetota</taxon>
        <taxon>Actinomycetes</taxon>
        <taxon>Mycobacteriales</taxon>
        <taxon>Corynebacteriaceae</taxon>
        <taxon>Corynebacterium</taxon>
    </lineage>
</organism>
<name>S4XAD8_9CORY</name>